<comment type="caution">
    <text evidence="2">The sequence shown here is derived from an EMBL/GenBank/DDBJ whole genome shotgun (WGS) entry which is preliminary data.</text>
</comment>
<evidence type="ECO:0000256" key="1">
    <source>
        <dbReference type="SAM" id="MobiDB-lite"/>
    </source>
</evidence>
<proteinExistence type="predicted"/>
<reference evidence="2" key="1">
    <citation type="submission" date="2021-07" db="EMBL/GenBank/DDBJ databases">
        <authorList>
            <person name="Catto M.A."/>
            <person name="Jacobson A."/>
            <person name="Kennedy G."/>
            <person name="Labadie P."/>
            <person name="Hunt B.G."/>
            <person name="Srinivasan R."/>
        </authorList>
    </citation>
    <scope>NUCLEOTIDE SEQUENCE</scope>
    <source>
        <strain evidence="2">PL_HMW_Pooled</strain>
        <tissue evidence="2">Head</tissue>
    </source>
</reference>
<dbReference type="Proteomes" id="UP001219518">
    <property type="component" value="Unassembled WGS sequence"/>
</dbReference>
<dbReference type="EMBL" id="JAHWGI010000969">
    <property type="protein sequence ID" value="KAK3919003.1"/>
    <property type="molecule type" value="Genomic_DNA"/>
</dbReference>
<organism evidence="2 3">
    <name type="scientific">Frankliniella fusca</name>
    <dbReference type="NCBI Taxonomy" id="407009"/>
    <lineage>
        <taxon>Eukaryota</taxon>
        <taxon>Metazoa</taxon>
        <taxon>Ecdysozoa</taxon>
        <taxon>Arthropoda</taxon>
        <taxon>Hexapoda</taxon>
        <taxon>Insecta</taxon>
        <taxon>Pterygota</taxon>
        <taxon>Neoptera</taxon>
        <taxon>Paraneoptera</taxon>
        <taxon>Thysanoptera</taxon>
        <taxon>Terebrantia</taxon>
        <taxon>Thripoidea</taxon>
        <taxon>Thripidae</taxon>
        <taxon>Frankliniella</taxon>
    </lineage>
</organism>
<evidence type="ECO:0000313" key="3">
    <source>
        <dbReference type="Proteomes" id="UP001219518"/>
    </source>
</evidence>
<gene>
    <name evidence="2" type="ORF">KUF71_008152</name>
</gene>
<accession>A0AAE1HD51</accession>
<reference evidence="2" key="2">
    <citation type="journal article" date="2023" name="BMC Genomics">
        <title>Pest status, molecular evolution, and epigenetic factors derived from the genome assembly of Frankliniella fusca, a thysanopteran phytovirus vector.</title>
        <authorList>
            <person name="Catto M.A."/>
            <person name="Labadie P.E."/>
            <person name="Jacobson A.L."/>
            <person name="Kennedy G.G."/>
            <person name="Srinivasan R."/>
            <person name="Hunt B.G."/>
        </authorList>
    </citation>
    <scope>NUCLEOTIDE SEQUENCE</scope>
    <source>
        <strain evidence="2">PL_HMW_Pooled</strain>
    </source>
</reference>
<sequence>MPESMTQRRSHASTRTLNTDTILCGSSPSFRAFFSLSLMSVLASRLGWAAAAAMKVQSRKAHYTTTASNAHHGILTLTPSTPPPPSGESGLYLEKKQTVKIESLARVGRVFHAAAVCGCEREKCHAVSPMENRSSQGGRGGPDQAKTRQAAASSSEHESPTPANNESACYDHPVYVVHTRLAQVRLLLRRRPWRWGQRADVLEQRPAEYEAIASPVSECALFSPHVI</sequence>
<evidence type="ECO:0000313" key="2">
    <source>
        <dbReference type="EMBL" id="KAK3919003.1"/>
    </source>
</evidence>
<protein>
    <submittedName>
        <fullName evidence="2">UDP-glycosyltransferase 79B30</fullName>
    </submittedName>
</protein>
<keyword evidence="3" id="KW-1185">Reference proteome</keyword>
<feature type="region of interest" description="Disordered" evidence="1">
    <location>
        <begin position="127"/>
        <end position="168"/>
    </location>
</feature>
<name>A0AAE1HD51_9NEOP</name>
<dbReference type="AlphaFoldDB" id="A0AAE1HD51"/>